<evidence type="ECO:0000313" key="2">
    <source>
        <dbReference type="EMBL" id="BAI99030.1"/>
    </source>
</evidence>
<organism evidence="2 3">
    <name type="scientific">Sphingobium indicum (strain DSM 16413 / CCM 7287 / MTCC 6362 / UT26 / NBRC 101211 / UT26S)</name>
    <name type="common">Sphingobium japonicum</name>
    <dbReference type="NCBI Taxonomy" id="452662"/>
    <lineage>
        <taxon>Bacteria</taxon>
        <taxon>Pseudomonadati</taxon>
        <taxon>Pseudomonadota</taxon>
        <taxon>Alphaproteobacteria</taxon>
        <taxon>Sphingomonadales</taxon>
        <taxon>Sphingomonadaceae</taxon>
        <taxon>Sphingobium</taxon>
    </lineage>
</organism>
<dbReference type="HOGENOM" id="CLU_2865507_0_0_5"/>
<keyword evidence="2" id="KW-0614">Plasmid</keyword>
<name>D4Z8U8_SPHIU</name>
<feature type="region of interest" description="Disordered" evidence="1">
    <location>
        <begin position="1"/>
        <end position="24"/>
    </location>
</feature>
<evidence type="ECO:0000313" key="3">
    <source>
        <dbReference type="Proteomes" id="UP000007753"/>
    </source>
</evidence>
<reference evidence="2 3" key="1">
    <citation type="journal article" date="2010" name="J. Bacteriol.">
        <title>Complete genome sequence of the representative gamma-hexachlorocyclohexane-degrading bacterium Sphingobium japonicum UT26.</title>
        <authorList>
            <person name="Nagata Y."/>
            <person name="Ohtsubo Y."/>
            <person name="Endo R."/>
            <person name="Ichikawa N."/>
            <person name="Ankai A."/>
            <person name="Oguchi A."/>
            <person name="Fukui S."/>
            <person name="Fujita N."/>
            <person name="Tsuda M."/>
        </authorList>
    </citation>
    <scope>NUCLEOTIDE SEQUENCE [LARGE SCALE GENOMIC DNA]</scope>
    <source>
        <strain evidence="3">DSM 16413 / CCM 7287 / MTCC 6362 / UT26 / NBRC 101211 / UT26S</strain>
        <plasmid evidence="2 3">pCHQ1</plasmid>
    </source>
</reference>
<gene>
    <name evidence="2" type="ordered locus">SJA_P1-00780</name>
</gene>
<accession>D4Z8U8</accession>
<geneLocation type="plasmid" evidence="2 3">
    <name>pCHQ1</name>
</geneLocation>
<proteinExistence type="predicted"/>
<dbReference type="Proteomes" id="UP000007753">
    <property type="component" value="Plasmid pCHQ1"/>
</dbReference>
<protein>
    <submittedName>
        <fullName evidence="2">Uncharacterized protein</fullName>
    </submittedName>
</protein>
<keyword evidence="3" id="KW-1185">Reference proteome</keyword>
<evidence type="ECO:0000256" key="1">
    <source>
        <dbReference type="SAM" id="MobiDB-lite"/>
    </source>
</evidence>
<sequence>MIGDDGWPFTKIRKPEPVPQRPRADKWRAVVPGLSPPKTEKNFLRNGCSGVESILMTVSGFVST</sequence>
<dbReference type="EMBL" id="AP010805">
    <property type="protein sequence ID" value="BAI99030.1"/>
    <property type="molecule type" value="Genomic_DNA"/>
</dbReference>
<dbReference type="KEGG" id="sjp:SJA_P1-00780"/>
<dbReference type="AlphaFoldDB" id="D4Z8U8"/>